<evidence type="ECO:0000313" key="4">
    <source>
        <dbReference type="EMBL" id="SDX84387.1"/>
    </source>
</evidence>
<dbReference type="AlphaFoldDB" id="A0A1H3F0P3"/>
<dbReference type="EMBL" id="CP065748">
    <property type="protein sequence ID" value="QPS79246.1"/>
    <property type="molecule type" value="Genomic_DNA"/>
</dbReference>
<keyword evidence="2" id="KW-0732">Signal</keyword>
<dbReference type="Pfam" id="PF03922">
    <property type="entry name" value="OmpW"/>
    <property type="match status" value="1"/>
</dbReference>
<dbReference type="InterPro" id="IPR005618">
    <property type="entry name" value="OMPW"/>
</dbReference>
<evidence type="ECO:0000313" key="5">
    <source>
        <dbReference type="Proteomes" id="UP000183417"/>
    </source>
</evidence>
<dbReference type="PROSITE" id="PS51257">
    <property type="entry name" value="PROKAR_LIPOPROTEIN"/>
    <property type="match status" value="1"/>
</dbReference>
<name>A0A1H3F0P3_9BURK</name>
<dbReference type="GO" id="GO:0009279">
    <property type="term" value="C:cell outer membrane"/>
    <property type="evidence" value="ECO:0007669"/>
    <property type="project" value="UniProtKB-SubCell"/>
</dbReference>
<dbReference type="KEGG" id="dla:I6G47_19730"/>
<comment type="subcellular location">
    <subcellularLocation>
        <location evidence="1">Cell outer membrane</location>
    </subcellularLocation>
</comment>
<dbReference type="GeneID" id="94695249"/>
<keyword evidence="6" id="KW-1185">Reference proteome</keyword>
<feature type="signal peptide" evidence="2">
    <location>
        <begin position="1"/>
        <end position="24"/>
    </location>
</feature>
<evidence type="ECO:0000256" key="1">
    <source>
        <dbReference type="ARBA" id="ARBA00004442"/>
    </source>
</evidence>
<dbReference type="PANTHER" id="PTHR36920">
    <property type="match status" value="1"/>
</dbReference>
<sequence>MKTFLRITAAVAMATACMAATAQSAGTWSVRLGATRIDPQTSSGWLSTPSFPDTRVDVKANSQLTGGVTYMVTNNWAIDVPMGLPFKHDFVGNGAISGTGKLGRTKVLPATVFAQYRFGEANSAFRPYLGLGVTYAKFFGERTTASLNGLTGGTLANPTTASVDSKWGLTPQIGFVYNFNERWFLDVAYYKSFLKTTAHLSSGQSVSLKLNPNVYAIGIGYRF</sequence>
<evidence type="ECO:0000313" key="3">
    <source>
        <dbReference type="EMBL" id="QPS79246.1"/>
    </source>
</evidence>
<feature type="chain" id="PRO_5044558372" evidence="2">
    <location>
        <begin position="25"/>
        <end position="223"/>
    </location>
</feature>
<dbReference type="Proteomes" id="UP000183417">
    <property type="component" value="Unassembled WGS sequence"/>
</dbReference>
<proteinExistence type="predicted"/>
<dbReference type="Proteomes" id="UP000595064">
    <property type="component" value="Chromosome"/>
</dbReference>
<protein>
    <submittedName>
        <fullName evidence="3">OmpW family protein</fullName>
    </submittedName>
    <submittedName>
        <fullName evidence="4">Outer membrane protein</fullName>
    </submittedName>
</protein>
<dbReference type="InterPro" id="IPR000758">
    <property type="entry name" value="Enterovir_OMP"/>
</dbReference>
<dbReference type="InterPro" id="IPR011250">
    <property type="entry name" value="OMP/PagP_B-barrel"/>
</dbReference>
<gene>
    <name evidence="3" type="ORF">I6G47_19730</name>
    <name evidence="4" type="ORF">SAMN05421547_101440</name>
</gene>
<dbReference type="RefSeq" id="WP_016449118.1">
    <property type="nucleotide sequence ID" value="NZ_AP025556.1"/>
</dbReference>
<dbReference type="GO" id="GO:0055085">
    <property type="term" value="P:transmembrane transport"/>
    <property type="evidence" value="ECO:0007669"/>
    <property type="project" value="TreeGrafter"/>
</dbReference>
<evidence type="ECO:0000313" key="6">
    <source>
        <dbReference type="Proteomes" id="UP000595064"/>
    </source>
</evidence>
<dbReference type="Gene3D" id="2.40.160.20">
    <property type="match status" value="1"/>
</dbReference>
<reference evidence="3 6" key="2">
    <citation type="submission" date="2020-12" db="EMBL/GenBank/DDBJ databases">
        <title>FDA dAtabase for Regulatory Grade micrObial Sequences (FDA-ARGOS): Supporting development and validation of Infectious Disease Dx tests.</title>
        <authorList>
            <person name="Sproer C."/>
            <person name="Gronow S."/>
            <person name="Severitt S."/>
            <person name="Schroder I."/>
            <person name="Tallon L."/>
            <person name="Sadzewicz L."/>
            <person name="Zhao X."/>
            <person name="Boylan J."/>
            <person name="Ott S."/>
            <person name="Bowen H."/>
            <person name="Vavikolanu K."/>
            <person name="Mehta A."/>
            <person name="Aluvathingal J."/>
            <person name="Nadendla S."/>
            <person name="Lowell S."/>
            <person name="Myers T."/>
            <person name="Yan Y."/>
            <person name="Sichtig H."/>
        </authorList>
    </citation>
    <scope>NUCLEOTIDE SEQUENCE [LARGE SCALE GENOMIC DNA]</scope>
    <source>
        <strain evidence="3 6">FDAARGOS_890</strain>
    </source>
</reference>
<accession>A0A1H3F0P3</accession>
<dbReference type="EMBL" id="FNPE01000001">
    <property type="protein sequence ID" value="SDX84387.1"/>
    <property type="molecule type" value="Genomic_DNA"/>
</dbReference>
<evidence type="ECO:0000256" key="2">
    <source>
        <dbReference type="SAM" id="SignalP"/>
    </source>
</evidence>
<dbReference type="PANTHER" id="PTHR36920:SF1">
    <property type="entry name" value="OUTER MEMBRANE PROTEIN W"/>
    <property type="match status" value="1"/>
</dbReference>
<dbReference type="GO" id="GO:0044384">
    <property type="term" value="C:host outer membrane"/>
    <property type="evidence" value="ECO:0007669"/>
    <property type="project" value="InterPro"/>
</dbReference>
<organism evidence="4 5">
    <name type="scientific">Delftia lacustris</name>
    <dbReference type="NCBI Taxonomy" id="558537"/>
    <lineage>
        <taxon>Bacteria</taxon>
        <taxon>Pseudomonadati</taxon>
        <taxon>Pseudomonadota</taxon>
        <taxon>Betaproteobacteria</taxon>
        <taxon>Burkholderiales</taxon>
        <taxon>Comamonadaceae</taxon>
        <taxon>Delftia</taxon>
    </lineage>
</organism>
<reference evidence="4 5" key="1">
    <citation type="submission" date="2016-10" db="EMBL/GenBank/DDBJ databases">
        <authorList>
            <person name="de Groot N.N."/>
        </authorList>
    </citation>
    <scope>NUCLEOTIDE SEQUENCE [LARGE SCALE GENOMIC DNA]</scope>
    <source>
        <strain evidence="4 5">LMG 24775</strain>
    </source>
</reference>
<dbReference type="SUPFAM" id="SSF56925">
    <property type="entry name" value="OMPA-like"/>
    <property type="match status" value="1"/>
</dbReference>
<dbReference type="PROSITE" id="PS00695">
    <property type="entry name" value="ENT_VIR_OMP_2"/>
    <property type="match status" value="1"/>
</dbReference>